<dbReference type="PANTHER" id="PTHR31099">
    <property type="entry name" value="OS06G0165300 PROTEIN"/>
    <property type="match status" value="1"/>
</dbReference>
<comment type="caution">
    <text evidence="4">The sequence shown here is derived from an EMBL/GenBank/DDBJ whole genome shotgun (WGS) entry which is preliminary data.</text>
</comment>
<reference evidence="4" key="1">
    <citation type="journal article" date="2019" name="Sci. Rep.">
        <title>Draft genome of Tanacetum cinerariifolium, the natural source of mosquito coil.</title>
        <authorList>
            <person name="Yamashiro T."/>
            <person name="Shiraishi A."/>
            <person name="Satake H."/>
            <person name="Nakayama K."/>
        </authorList>
    </citation>
    <scope>NUCLEOTIDE SEQUENCE</scope>
</reference>
<dbReference type="PANTHER" id="PTHR31099:SF41">
    <property type="entry name" value="TRANSPOSASE (PUTATIVE), GYPSY TYPE-RELATED"/>
    <property type="match status" value="1"/>
</dbReference>
<dbReference type="Pfam" id="PF04195">
    <property type="entry name" value="Transposase_28"/>
    <property type="match status" value="1"/>
</dbReference>
<sequence>MSAITDVKCVLTHKALDALCKKFYIPKEVHPVLPNQYDTMHERTAGKIGLYTRFFDFANLRLPLSTFLVDVLRHFRINISQLSIIEAAKVSHFEILCRVYGIIPIVGLFRCFYVNSKKSGWISFTKRSDKASKWISLLSSIARIPPNELDASVERLFDKGGSGNQTEQVDSIDDGKDVDIQSVIKAANTVVEDVAPMQSKRQGKRKFVVVDAGEASHPPKKLKNDYGTQSGTSISGKSRSALKRLLAGAVFNAEVKVVAMPTLPFMTTSVSFTSEREGGDHIDSVTGPNLHAIGAPPRFVISSDSSHHSGTNVAEAEVDYLIRSSVLIMTIVTTITSTVDPALVAKKKLVKPSLFCVDSSSAGGTDPTTGVFSDLTGSDFLIGAICTVIDPDTDLQKVYVPQWSVTNGSVLMTVAAARQMYLSVEVRIHVEYNVKEKRRLKSVTERQLKLLRPFASVPKPLILKLLKKSLLDETDALNERNAILEKERNALDLKVTKLEASVVSKERELTDLNALVTSVKSQNDILVDRLRAFILRWLLIHGMDLAIVKCLNSPEYLSALGAPIGKAIEKGMQDGLSAGIVHGKEGRALTDVAAHNPSTEKSNKDASVEAVMNILHLEGPLTEKIGLNELQPNVDHLMVPIHRSPDKVVVGVIVLSLSLDVSSFQVWRNRENIANQRSALHDVFVPLVDPFSAADLTGTEGNSDTAPATANTNTDLSITFASASSIDPIFVDDYEVVGAEDQAVADENAASFSNVDDAKLNITE</sequence>
<evidence type="ECO:0000256" key="1">
    <source>
        <dbReference type="SAM" id="Coils"/>
    </source>
</evidence>
<proteinExistence type="predicted"/>
<keyword evidence="1" id="KW-0175">Coiled coil</keyword>
<feature type="coiled-coil region" evidence="1">
    <location>
        <begin position="467"/>
        <end position="515"/>
    </location>
</feature>
<dbReference type="AlphaFoldDB" id="A0A699GZ26"/>
<feature type="domain" description="Transposase (putative) gypsy type" evidence="3">
    <location>
        <begin position="58"/>
        <end position="114"/>
    </location>
</feature>
<accession>A0A699GZ26</accession>
<feature type="region of interest" description="Disordered" evidence="2">
    <location>
        <begin position="216"/>
        <end position="235"/>
    </location>
</feature>
<feature type="compositionally biased region" description="Polar residues" evidence="2">
    <location>
        <begin position="226"/>
        <end position="235"/>
    </location>
</feature>
<name>A0A699GZ26_TANCI</name>
<dbReference type="EMBL" id="BKCJ010070284">
    <property type="protein sequence ID" value="GEW70947.1"/>
    <property type="molecule type" value="Genomic_DNA"/>
</dbReference>
<organism evidence="4">
    <name type="scientific">Tanacetum cinerariifolium</name>
    <name type="common">Dalmatian daisy</name>
    <name type="synonym">Chrysanthemum cinerariifolium</name>
    <dbReference type="NCBI Taxonomy" id="118510"/>
    <lineage>
        <taxon>Eukaryota</taxon>
        <taxon>Viridiplantae</taxon>
        <taxon>Streptophyta</taxon>
        <taxon>Embryophyta</taxon>
        <taxon>Tracheophyta</taxon>
        <taxon>Spermatophyta</taxon>
        <taxon>Magnoliopsida</taxon>
        <taxon>eudicotyledons</taxon>
        <taxon>Gunneridae</taxon>
        <taxon>Pentapetalae</taxon>
        <taxon>asterids</taxon>
        <taxon>campanulids</taxon>
        <taxon>Asterales</taxon>
        <taxon>Asteraceae</taxon>
        <taxon>Asteroideae</taxon>
        <taxon>Anthemideae</taxon>
        <taxon>Anthemidinae</taxon>
        <taxon>Tanacetum</taxon>
    </lineage>
</organism>
<dbReference type="InterPro" id="IPR007321">
    <property type="entry name" value="Transposase_28"/>
</dbReference>
<evidence type="ECO:0000259" key="3">
    <source>
        <dbReference type="Pfam" id="PF04195"/>
    </source>
</evidence>
<evidence type="ECO:0000313" key="4">
    <source>
        <dbReference type="EMBL" id="GEW70947.1"/>
    </source>
</evidence>
<evidence type="ECO:0000256" key="2">
    <source>
        <dbReference type="SAM" id="MobiDB-lite"/>
    </source>
</evidence>
<gene>
    <name evidence="4" type="ORF">Tci_242923</name>
</gene>
<protein>
    <recommendedName>
        <fullName evidence="3">Transposase (putative) gypsy type domain-containing protein</fullName>
    </recommendedName>
</protein>